<keyword evidence="4" id="KW-1185">Reference proteome</keyword>
<keyword evidence="2" id="KW-0732">Signal</keyword>
<dbReference type="OrthoDB" id="2756540at2759"/>
<feature type="compositionally biased region" description="Pro residues" evidence="1">
    <location>
        <begin position="232"/>
        <end position="263"/>
    </location>
</feature>
<sequence length="360" mass="38704">MSFLSHALHILLVTLLALAPVLVAASYTQSETIGIDSSSVLFSSGWSTVSNAAGTFTEASGKADEVEIFPPTGTVSMSYVGFKRTGGALYAVCLDCGTSGQQLMQINASDPNADTSTPVVLFSFTSLDPTTSHHLQVVNSADPAFGDTSELTFKELNIQVDTTVLHPSRYRHQPPHPRLQPQPPQLRPRLQPPQLRPRPPQLRPRPPQLRPRPRPLRPRPRPLRPRPRPLRRPPPLVAPPPQHPPPPPPLLRPPPPPAAPTSPPARSSPQRSPPPQQSCCSSRSRSSSSTARATASCAPTPSPSPPARGSRARSVRPPSSPCRSRSPRLPTCPHTRHHAVRPLGRFPGPARRTASGGGPT</sequence>
<feature type="chain" id="PRO_5007867553" evidence="2">
    <location>
        <begin position="26"/>
        <end position="360"/>
    </location>
</feature>
<feature type="compositionally biased region" description="Low complexity" evidence="1">
    <location>
        <begin position="277"/>
        <end position="299"/>
    </location>
</feature>
<reference evidence="3 4" key="1">
    <citation type="journal article" date="2016" name="Mol. Biol. Evol.">
        <title>Comparative Genomics of Early-Diverging Mushroom-Forming Fungi Provides Insights into the Origins of Lignocellulose Decay Capabilities.</title>
        <authorList>
            <person name="Nagy L.G."/>
            <person name="Riley R."/>
            <person name="Tritt A."/>
            <person name="Adam C."/>
            <person name="Daum C."/>
            <person name="Floudas D."/>
            <person name="Sun H."/>
            <person name="Yadav J.S."/>
            <person name="Pangilinan J."/>
            <person name="Larsson K.H."/>
            <person name="Matsuura K."/>
            <person name="Barry K."/>
            <person name="Labutti K."/>
            <person name="Kuo R."/>
            <person name="Ohm R.A."/>
            <person name="Bhattacharya S.S."/>
            <person name="Shirouzu T."/>
            <person name="Yoshinaga Y."/>
            <person name="Martin F.M."/>
            <person name="Grigoriev I.V."/>
            <person name="Hibbett D.S."/>
        </authorList>
    </citation>
    <scope>NUCLEOTIDE SEQUENCE [LARGE SCALE GENOMIC DNA]</scope>
    <source>
        <strain evidence="3 4">L-15889</strain>
    </source>
</reference>
<gene>
    <name evidence="3" type="ORF">DAEQUDRAFT_6486</name>
</gene>
<dbReference type="Proteomes" id="UP000076727">
    <property type="component" value="Unassembled WGS sequence"/>
</dbReference>
<feature type="signal peptide" evidence="2">
    <location>
        <begin position="1"/>
        <end position="25"/>
    </location>
</feature>
<evidence type="ECO:0000313" key="4">
    <source>
        <dbReference type="Proteomes" id="UP000076727"/>
    </source>
</evidence>
<feature type="compositionally biased region" description="Pro residues" evidence="1">
    <location>
        <begin position="176"/>
        <end position="210"/>
    </location>
</feature>
<accession>A0A165UE73</accession>
<feature type="region of interest" description="Disordered" evidence="1">
    <location>
        <begin position="168"/>
        <end position="360"/>
    </location>
</feature>
<feature type="compositionally biased region" description="Basic residues" evidence="1">
    <location>
        <begin position="211"/>
        <end position="231"/>
    </location>
</feature>
<evidence type="ECO:0000256" key="1">
    <source>
        <dbReference type="SAM" id="MobiDB-lite"/>
    </source>
</evidence>
<dbReference type="AlphaFoldDB" id="A0A165UE73"/>
<proteinExistence type="predicted"/>
<dbReference type="PRINTS" id="PR01217">
    <property type="entry name" value="PRICHEXTENSN"/>
</dbReference>
<dbReference type="EMBL" id="KV429032">
    <property type="protein sequence ID" value="KZT74781.1"/>
    <property type="molecule type" value="Genomic_DNA"/>
</dbReference>
<evidence type="ECO:0000256" key="2">
    <source>
        <dbReference type="SAM" id="SignalP"/>
    </source>
</evidence>
<name>A0A165UE73_9APHY</name>
<protein>
    <submittedName>
        <fullName evidence="3">Uncharacterized protein</fullName>
    </submittedName>
</protein>
<feature type="compositionally biased region" description="Low complexity" evidence="1">
    <location>
        <begin position="315"/>
        <end position="333"/>
    </location>
</feature>
<dbReference type="STRING" id="1314783.A0A165UE73"/>
<evidence type="ECO:0000313" key="3">
    <source>
        <dbReference type="EMBL" id="KZT74781.1"/>
    </source>
</evidence>
<organism evidence="3 4">
    <name type="scientific">Daedalea quercina L-15889</name>
    <dbReference type="NCBI Taxonomy" id="1314783"/>
    <lineage>
        <taxon>Eukaryota</taxon>
        <taxon>Fungi</taxon>
        <taxon>Dikarya</taxon>
        <taxon>Basidiomycota</taxon>
        <taxon>Agaricomycotina</taxon>
        <taxon>Agaricomycetes</taxon>
        <taxon>Polyporales</taxon>
        <taxon>Fomitopsis</taxon>
    </lineage>
</organism>